<evidence type="ECO:0000259" key="3">
    <source>
        <dbReference type="PROSITE" id="PS51755"/>
    </source>
</evidence>
<keyword evidence="1 2" id="KW-0238">DNA-binding</keyword>
<evidence type="ECO:0000313" key="4">
    <source>
        <dbReference type="EMBL" id="GAB18024.1"/>
    </source>
</evidence>
<dbReference type="AlphaFoldDB" id="H0QYX3"/>
<proteinExistence type="predicted"/>
<dbReference type="Proteomes" id="UP000035034">
    <property type="component" value="Unassembled WGS sequence"/>
</dbReference>
<dbReference type="GO" id="GO:0003677">
    <property type="term" value="F:DNA binding"/>
    <property type="evidence" value="ECO:0007669"/>
    <property type="project" value="UniProtKB-UniRule"/>
</dbReference>
<dbReference type="CDD" id="cd06578">
    <property type="entry name" value="HemD"/>
    <property type="match status" value="1"/>
</dbReference>
<dbReference type="InterPro" id="IPR016032">
    <property type="entry name" value="Sig_transdc_resp-reg_C-effctor"/>
</dbReference>
<dbReference type="NCBIfam" id="NF005568">
    <property type="entry name" value="PRK07239.1"/>
    <property type="match status" value="1"/>
</dbReference>
<dbReference type="SUPFAM" id="SSF46894">
    <property type="entry name" value="C-terminal effector domain of the bipartite response regulators"/>
    <property type="match status" value="1"/>
</dbReference>
<accession>H0QYX3</accession>
<dbReference type="RefSeq" id="WP_007317361.1">
    <property type="nucleotide sequence ID" value="NZ_BAEH01000045.1"/>
</dbReference>
<dbReference type="PANTHER" id="PTHR40082:SF1">
    <property type="entry name" value="BLR5956 PROTEIN"/>
    <property type="match status" value="1"/>
</dbReference>
<dbReference type="GO" id="GO:0004852">
    <property type="term" value="F:uroporphyrinogen-III synthase activity"/>
    <property type="evidence" value="ECO:0007669"/>
    <property type="project" value="InterPro"/>
</dbReference>
<dbReference type="CDD" id="cd00383">
    <property type="entry name" value="trans_reg_C"/>
    <property type="match status" value="1"/>
</dbReference>
<dbReference type="SMART" id="SM00862">
    <property type="entry name" value="Trans_reg_C"/>
    <property type="match status" value="1"/>
</dbReference>
<dbReference type="Gene3D" id="3.40.50.10090">
    <property type="match status" value="2"/>
</dbReference>
<dbReference type="Pfam" id="PF00486">
    <property type="entry name" value="Trans_reg_C"/>
    <property type="match status" value="1"/>
</dbReference>
<evidence type="ECO:0000313" key="5">
    <source>
        <dbReference type="Proteomes" id="UP000035034"/>
    </source>
</evidence>
<dbReference type="Pfam" id="PF02602">
    <property type="entry name" value="HEM4"/>
    <property type="match status" value="1"/>
</dbReference>
<dbReference type="eggNOG" id="COG0745">
    <property type="taxonomic scope" value="Bacteria"/>
</dbReference>
<dbReference type="Gene3D" id="1.10.10.10">
    <property type="entry name" value="Winged helix-like DNA-binding domain superfamily/Winged helix DNA-binding domain"/>
    <property type="match status" value="1"/>
</dbReference>
<dbReference type="PROSITE" id="PS51755">
    <property type="entry name" value="OMPR_PHOB"/>
    <property type="match status" value="1"/>
</dbReference>
<dbReference type="STRING" id="1077974.GOEFS_045_00140"/>
<reference evidence="4 5" key="1">
    <citation type="submission" date="2011-12" db="EMBL/GenBank/DDBJ databases">
        <title>Whole genome shotgun sequence of Gordonia effusa NBRC 100432.</title>
        <authorList>
            <person name="Yoshida I."/>
            <person name="Takarada H."/>
            <person name="Hosoyama A."/>
            <person name="Tsuchikane K."/>
            <person name="Katsumata H."/>
            <person name="Yamazaki S."/>
            <person name="Fujita N."/>
        </authorList>
    </citation>
    <scope>NUCLEOTIDE SEQUENCE [LARGE SCALE GENOMIC DNA]</scope>
    <source>
        <strain evidence="4 5">NBRC 100432</strain>
    </source>
</reference>
<dbReference type="InterPro" id="IPR036108">
    <property type="entry name" value="4pyrrol_syn_uPrphyn_synt_sf"/>
</dbReference>
<dbReference type="InterPro" id="IPR036388">
    <property type="entry name" value="WH-like_DNA-bd_sf"/>
</dbReference>
<dbReference type="InterPro" id="IPR039793">
    <property type="entry name" value="UROS/Hem4"/>
</dbReference>
<gene>
    <name evidence="4" type="ORF">GOEFS_045_00140</name>
</gene>
<protein>
    <recommendedName>
        <fullName evidence="3">OmpR/PhoB-type domain-containing protein</fullName>
    </recommendedName>
</protein>
<name>H0QYX3_9ACTN</name>
<comment type="caution">
    <text evidence="4">The sequence shown here is derived from an EMBL/GenBank/DDBJ whole genome shotgun (WGS) entry which is preliminary data.</text>
</comment>
<dbReference type="SUPFAM" id="SSF69618">
    <property type="entry name" value="HemD-like"/>
    <property type="match status" value="1"/>
</dbReference>
<dbReference type="OrthoDB" id="213853at2"/>
<feature type="DNA-binding region" description="OmpR/PhoB-type" evidence="2">
    <location>
        <begin position="299"/>
        <end position="392"/>
    </location>
</feature>
<dbReference type="GO" id="GO:0006780">
    <property type="term" value="P:uroporphyrinogen III biosynthetic process"/>
    <property type="evidence" value="ECO:0007669"/>
    <property type="project" value="InterPro"/>
</dbReference>
<feature type="domain" description="OmpR/PhoB-type" evidence="3">
    <location>
        <begin position="299"/>
        <end position="392"/>
    </location>
</feature>
<organism evidence="4 5">
    <name type="scientific">Gordonia effusa NBRC 100432</name>
    <dbReference type="NCBI Taxonomy" id="1077974"/>
    <lineage>
        <taxon>Bacteria</taxon>
        <taxon>Bacillati</taxon>
        <taxon>Actinomycetota</taxon>
        <taxon>Actinomycetes</taxon>
        <taxon>Mycobacteriales</taxon>
        <taxon>Gordoniaceae</taxon>
        <taxon>Gordonia</taxon>
    </lineage>
</organism>
<dbReference type="GO" id="GO:0006355">
    <property type="term" value="P:regulation of DNA-templated transcription"/>
    <property type="evidence" value="ECO:0007669"/>
    <property type="project" value="InterPro"/>
</dbReference>
<evidence type="ECO:0000256" key="1">
    <source>
        <dbReference type="ARBA" id="ARBA00023125"/>
    </source>
</evidence>
<keyword evidence="5" id="KW-1185">Reference proteome</keyword>
<dbReference type="InterPro" id="IPR003754">
    <property type="entry name" value="4pyrrol_synth_uPrphyn_synth"/>
</dbReference>
<dbReference type="InterPro" id="IPR001867">
    <property type="entry name" value="OmpR/PhoB-type_DNA-bd"/>
</dbReference>
<evidence type="ECO:0000256" key="2">
    <source>
        <dbReference type="PROSITE-ProRule" id="PRU01091"/>
    </source>
</evidence>
<dbReference type="PANTHER" id="PTHR40082">
    <property type="entry name" value="BLR5956 PROTEIN"/>
    <property type="match status" value="1"/>
</dbReference>
<dbReference type="eggNOG" id="COG1587">
    <property type="taxonomic scope" value="Bacteria"/>
</dbReference>
<sequence length="393" mass="40914">MGGGSEPGDATTSAAADRSDILASKTPLAGFTVALTAARRADEFETLLRRRGASVVSAAAISMVPLADDDRLREITDELIATPPDLLIATTGIGFRGWIEAADGWGLAESLLDALGSGRVISRGPKATGALRAAGLREEWSPASESSVEVLSHLTEQDLAGKRVAVQLHGATDDWDPVPGFLADLAARGAGVVGVPVYRWEPPTDTTAFDSLIEVLALAQVDAVTFTSAPAVASTLMRADELGLLEGVRRALSGPVVPYCVGPVTAGPLARIGVESVEPERMRLGALARLVADDLPRRRPTLRVAGHDLGIRASAAVIDGEVRDLSPSALSLLKMLARKPGDVCSREELLAVLPAAGDDTHAVEAAIARLRASLGAKEVVATVVKRGYRLAVD</sequence>
<dbReference type="EMBL" id="BAEH01000045">
    <property type="protein sequence ID" value="GAB18024.1"/>
    <property type="molecule type" value="Genomic_DNA"/>
</dbReference>
<dbReference type="GO" id="GO:0000160">
    <property type="term" value="P:phosphorelay signal transduction system"/>
    <property type="evidence" value="ECO:0007669"/>
    <property type="project" value="InterPro"/>
</dbReference>